<gene>
    <name evidence="1" type="ORF">WN944_009293</name>
</gene>
<protein>
    <submittedName>
        <fullName evidence="1">Uncharacterized protein</fullName>
    </submittedName>
</protein>
<reference evidence="1 2" key="1">
    <citation type="submission" date="2024-05" db="EMBL/GenBank/DDBJ databases">
        <title>Haplotype-resolved chromosome-level genome assembly of Huyou (Citrus changshanensis).</title>
        <authorList>
            <person name="Miao C."/>
            <person name="Chen W."/>
            <person name="Wu Y."/>
            <person name="Wang L."/>
            <person name="Zhao S."/>
            <person name="Grierson D."/>
            <person name="Xu C."/>
            <person name="Chen K."/>
        </authorList>
    </citation>
    <scope>NUCLEOTIDE SEQUENCE [LARGE SCALE GENOMIC DNA]</scope>
    <source>
        <strain evidence="1">01-14</strain>
        <tissue evidence="1">Leaf</tissue>
    </source>
</reference>
<evidence type="ECO:0000313" key="2">
    <source>
        <dbReference type="Proteomes" id="UP001428341"/>
    </source>
</evidence>
<accession>A0AAP0MRH9</accession>
<organism evidence="1 2">
    <name type="scientific">Citrus x changshan-huyou</name>
    <dbReference type="NCBI Taxonomy" id="2935761"/>
    <lineage>
        <taxon>Eukaryota</taxon>
        <taxon>Viridiplantae</taxon>
        <taxon>Streptophyta</taxon>
        <taxon>Embryophyta</taxon>
        <taxon>Tracheophyta</taxon>
        <taxon>Spermatophyta</taxon>
        <taxon>Magnoliopsida</taxon>
        <taxon>eudicotyledons</taxon>
        <taxon>Gunneridae</taxon>
        <taxon>Pentapetalae</taxon>
        <taxon>rosids</taxon>
        <taxon>malvids</taxon>
        <taxon>Sapindales</taxon>
        <taxon>Rutaceae</taxon>
        <taxon>Aurantioideae</taxon>
        <taxon>Citrus</taxon>
    </lineage>
</organism>
<name>A0AAP0MRH9_9ROSI</name>
<proteinExistence type="predicted"/>
<dbReference type="EMBL" id="JBCGBO010000002">
    <property type="protein sequence ID" value="KAK9220869.1"/>
    <property type="molecule type" value="Genomic_DNA"/>
</dbReference>
<dbReference type="AlphaFoldDB" id="A0AAP0MRH9"/>
<dbReference type="Proteomes" id="UP001428341">
    <property type="component" value="Unassembled WGS sequence"/>
</dbReference>
<evidence type="ECO:0000313" key="1">
    <source>
        <dbReference type="EMBL" id="KAK9220869.1"/>
    </source>
</evidence>
<keyword evidence="2" id="KW-1185">Reference proteome</keyword>
<comment type="caution">
    <text evidence="1">The sequence shown here is derived from an EMBL/GenBank/DDBJ whole genome shotgun (WGS) entry which is preliminary data.</text>
</comment>
<sequence length="63" mass="6968">MRIHDDIDPAIMSRCGGYTGMEANEALGSSYHAIRVYELTRSMATSRLTRKSLGQLGPIPRTN</sequence>